<proteinExistence type="predicted"/>
<keyword evidence="3" id="KW-1185">Reference proteome</keyword>
<dbReference type="CDD" id="cd04301">
    <property type="entry name" value="NAT_SF"/>
    <property type="match status" value="1"/>
</dbReference>
<dbReference type="InterPro" id="IPR000182">
    <property type="entry name" value="GNAT_dom"/>
</dbReference>
<evidence type="ECO:0000259" key="1">
    <source>
        <dbReference type="PROSITE" id="PS51186"/>
    </source>
</evidence>
<evidence type="ECO:0000313" key="2">
    <source>
        <dbReference type="EMBL" id="SFR99461.1"/>
    </source>
</evidence>
<dbReference type="RefSeq" id="WP_217644065.1">
    <property type="nucleotide sequence ID" value="NZ_FOZL01000001.1"/>
</dbReference>
<gene>
    <name evidence="2" type="ORF">SAMN05421771_0380</name>
</gene>
<dbReference type="GO" id="GO:0016747">
    <property type="term" value="F:acyltransferase activity, transferring groups other than amino-acyl groups"/>
    <property type="evidence" value="ECO:0007669"/>
    <property type="project" value="InterPro"/>
</dbReference>
<reference evidence="2 3" key="1">
    <citation type="submission" date="2016-10" db="EMBL/GenBank/DDBJ databases">
        <authorList>
            <person name="de Groot N.N."/>
        </authorList>
    </citation>
    <scope>NUCLEOTIDE SEQUENCE [LARGE SCALE GENOMIC DNA]</scope>
    <source>
        <strain evidence="2 3">DSM 21001</strain>
    </source>
</reference>
<dbReference type="Gene3D" id="3.40.630.30">
    <property type="match status" value="1"/>
</dbReference>
<dbReference type="Proteomes" id="UP000199024">
    <property type="component" value="Unassembled WGS sequence"/>
</dbReference>
<dbReference type="SUPFAM" id="SSF55729">
    <property type="entry name" value="Acyl-CoA N-acyltransferases (Nat)"/>
    <property type="match status" value="1"/>
</dbReference>
<dbReference type="EMBL" id="FOZL01000001">
    <property type="protein sequence ID" value="SFR99461.1"/>
    <property type="molecule type" value="Genomic_DNA"/>
</dbReference>
<feature type="domain" description="N-acetyltransferase" evidence="1">
    <location>
        <begin position="1"/>
        <end position="139"/>
    </location>
</feature>
<dbReference type="PROSITE" id="PS51186">
    <property type="entry name" value="GNAT"/>
    <property type="match status" value="1"/>
</dbReference>
<dbReference type="InterPro" id="IPR016181">
    <property type="entry name" value="Acyl_CoA_acyltransferase"/>
</dbReference>
<evidence type="ECO:0000313" key="3">
    <source>
        <dbReference type="Proteomes" id="UP000199024"/>
    </source>
</evidence>
<accession>A0A1I6L7I4</accession>
<sequence>MAYEIVVADAVGAEHRDLVGGILQEYNNEVGPAPGYFPVALLVKGEDGKVAGGLWGKAAYDWIFVEYLVVPKDARGQGLGSKLIGMVEEMARKRGLVGVWLDTFSFQALGFYEKLGYVRLGEIEDNPRGGARYFLKKRV</sequence>
<dbReference type="AlphaFoldDB" id="A0A1I6L7I4"/>
<keyword evidence="2" id="KW-0808">Transferase</keyword>
<name>A0A1I6L7I4_9BACT</name>
<organism evidence="2 3">
    <name type="scientific">Granulicella pectinivorans</name>
    <dbReference type="NCBI Taxonomy" id="474950"/>
    <lineage>
        <taxon>Bacteria</taxon>
        <taxon>Pseudomonadati</taxon>
        <taxon>Acidobacteriota</taxon>
        <taxon>Terriglobia</taxon>
        <taxon>Terriglobales</taxon>
        <taxon>Acidobacteriaceae</taxon>
        <taxon>Granulicella</taxon>
    </lineage>
</organism>
<protein>
    <submittedName>
        <fullName evidence="2">Acetyltransferase (GNAT) family protein</fullName>
    </submittedName>
</protein>
<dbReference type="Pfam" id="PF00583">
    <property type="entry name" value="Acetyltransf_1"/>
    <property type="match status" value="1"/>
</dbReference>
<dbReference type="STRING" id="474950.SAMN05421771_0380"/>